<dbReference type="EMBL" id="AP026867">
    <property type="protein sequence ID" value="BDS13401.1"/>
    <property type="molecule type" value="Genomic_DNA"/>
</dbReference>
<sequence>MKGTKKEIYTNNPSLANHIEYLTYSTTWIFDVRSLLDS</sequence>
<dbReference type="Proteomes" id="UP001060919">
    <property type="component" value="Chromosome"/>
</dbReference>
<accession>A0A916DUJ0</accession>
<evidence type="ECO:0000313" key="2">
    <source>
        <dbReference type="Proteomes" id="UP001060919"/>
    </source>
</evidence>
<name>A0A916DUJ0_9BACT</name>
<proteinExistence type="predicted"/>
<dbReference type="AlphaFoldDB" id="A0A916DUJ0"/>
<gene>
    <name evidence="1" type="ORF">AsAng_0041380</name>
</gene>
<keyword evidence="2" id="KW-1185">Reference proteome</keyword>
<organism evidence="1 2">
    <name type="scientific">Aureispira anguillae</name>
    <dbReference type="NCBI Taxonomy" id="2864201"/>
    <lineage>
        <taxon>Bacteria</taxon>
        <taxon>Pseudomonadati</taxon>
        <taxon>Bacteroidota</taxon>
        <taxon>Saprospiria</taxon>
        <taxon>Saprospirales</taxon>
        <taxon>Saprospiraceae</taxon>
        <taxon>Aureispira</taxon>
    </lineage>
</organism>
<dbReference type="KEGG" id="aup:AsAng_0041380"/>
<reference evidence="1" key="1">
    <citation type="submission" date="2022-09" db="EMBL/GenBank/DDBJ databases">
        <title>Aureispira anguillicida sp. nov., isolated from Leptocephalus of Japanese eel Anguilla japonica.</title>
        <authorList>
            <person name="Yuasa K."/>
            <person name="Mekata T."/>
            <person name="Ikunari K."/>
        </authorList>
    </citation>
    <scope>NUCLEOTIDE SEQUENCE</scope>
    <source>
        <strain evidence="1">EL160426</strain>
    </source>
</reference>
<evidence type="ECO:0000313" key="1">
    <source>
        <dbReference type="EMBL" id="BDS13401.1"/>
    </source>
</evidence>
<protein>
    <submittedName>
        <fullName evidence="1">Uncharacterized protein</fullName>
    </submittedName>
</protein>